<dbReference type="CDD" id="cd02037">
    <property type="entry name" value="Mrp_NBP35"/>
    <property type="match status" value="1"/>
</dbReference>
<keyword evidence="5 6" id="KW-0411">Iron-sulfur</keyword>
<dbReference type="AlphaFoldDB" id="A0AA41X5Q6"/>
<keyword evidence="6" id="KW-0378">Hydrolase</keyword>
<evidence type="ECO:0000256" key="3">
    <source>
        <dbReference type="ARBA" id="ARBA00022840"/>
    </source>
</evidence>
<name>A0AA41X5Q6_9BACI</name>
<dbReference type="EMBL" id="JANCLT010000006">
    <property type="protein sequence ID" value="MCP8969419.1"/>
    <property type="molecule type" value="Genomic_DNA"/>
</dbReference>
<keyword evidence="1 6" id="KW-0479">Metal-binding</keyword>
<dbReference type="Pfam" id="PF10609">
    <property type="entry name" value="ParA"/>
    <property type="match status" value="1"/>
</dbReference>
<evidence type="ECO:0000256" key="1">
    <source>
        <dbReference type="ARBA" id="ARBA00022723"/>
    </source>
</evidence>
<comment type="function">
    <text evidence="6">Binds and transfers iron-sulfur (Fe-S) clusters to target apoproteins. Can hydrolyze ATP.</text>
</comment>
<dbReference type="SUPFAM" id="SSF52540">
    <property type="entry name" value="P-loop containing nucleoside triphosphate hydrolases"/>
    <property type="match status" value="1"/>
</dbReference>
<keyword evidence="4 6" id="KW-0408">Iron</keyword>
<feature type="binding site" evidence="6">
    <location>
        <begin position="11"/>
        <end position="18"/>
    </location>
    <ligand>
        <name>ATP</name>
        <dbReference type="ChEBI" id="CHEBI:30616"/>
    </ligand>
</feature>
<organism evidence="7 8">
    <name type="scientific">Ectobacillus ponti</name>
    <dbReference type="NCBI Taxonomy" id="2961894"/>
    <lineage>
        <taxon>Bacteria</taxon>
        <taxon>Bacillati</taxon>
        <taxon>Bacillota</taxon>
        <taxon>Bacilli</taxon>
        <taxon>Bacillales</taxon>
        <taxon>Bacillaceae</taxon>
        <taxon>Ectobacillus</taxon>
    </lineage>
</organism>
<dbReference type="GO" id="GO:0016887">
    <property type="term" value="F:ATP hydrolysis activity"/>
    <property type="evidence" value="ECO:0007669"/>
    <property type="project" value="UniProtKB-UniRule"/>
</dbReference>
<sequence>MKPVHVSIVSGKGGVGKSTVSANLAVSLSRLGKKVGLIDADIYGFSIPSMMEVRMEPETVQERLQPIEKFGVKLMSSGFLRLDNQPVVMRGPMLGRVLKTFLHTVDWGELDYLLFDLPPGTGDIPLDLHDLVKDMREIVVTTPHETASEVAFRAGAMTARTGNEILGVVENMSYIQCGCCDKPLYPFGENGGKQLAESLRSRVLAQFPIERPGQEAPALGIYHEDSLIGRQYRELADDVIRLTS</sequence>
<dbReference type="GO" id="GO:0046872">
    <property type="term" value="F:metal ion binding"/>
    <property type="evidence" value="ECO:0007669"/>
    <property type="project" value="UniProtKB-KW"/>
</dbReference>
<dbReference type="Proteomes" id="UP001156102">
    <property type="component" value="Unassembled WGS sequence"/>
</dbReference>
<dbReference type="GO" id="GO:0005524">
    <property type="term" value="F:ATP binding"/>
    <property type="evidence" value="ECO:0007669"/>
    <property type="project" value="UniProtKB-UniRule"/>
</dbReference>
<evidence type="ECO:0000256" key="6">
    <source>
        <dbReference type="HAMAP-Rule" id="MF_02040"/>
    </source>
</evidence>
<keyword evidence="3 6" id="KW-0067">ATP-binding</keyword>
<evidence type="ECO:0000313" key="7">
    <source>
        <dbReference type="EMBL" id="MCP8969419.1"/>
    </source>
</evidence>
<comment type="subunit">
    <text evidence="6">Homodimer.</text>
</comment>
<gene>
    <name evidence="7" type="ORF">NK662_12865</name>
</gene>
<evidence type="ECO:0000256" key="5">
    <source>
        <dbReference type="ARBA" id="ARBA00023014"/>
    </source>
</evidence>
<dbReference type="InterPro" id="IPR033756">
    <property type="entry name" value="YlxH/NBP35"/>
</dbReference>
<dbReference type="GO" id="GO:0051539">
    <property type="term" value="F:4 iron, 4 sulfur cluster binding"/>
    <property type="evidence" value="ECO:0007669"/>
    <property type="project" value="TreeGrafter"/>
</dbReference>
<dbReference type="GO" id="GO:0016226">
    <property type="term" value="P:iron-sulfur cluster assembly"/>
    <property type="evidence" value="ECO:0007669"/>
    <property type="project" value="InterPro"/>
</dbReference>
<dbReference type="PANTHER" id="PTHR42961:SF2">
    <property type="entry name" value="IRON-SULFUR PROTEIN NUBPL"/>
    <property type="match status" value="1"/>
</dbReference>
<dbReference type="HAMAP" id="MF_02040">
    <property type="entry name" value="Mrp_NBP35"/>
    <property type="match status" value="1"/>
</dbReference>
<evidence type="ECO:0000256" key="4">
    <source>
        <dbReference type="ARBA" id="ARBA00023004"/>
    </source>
</evidence>
<dbReference type="GO" id="GO:0140663">
    <property type="term" value="F:ATP-dependent FeS chaperone activity"/>
    <property type="evidence" value="ECO:0007669"/>
    <property type="project" value="InterPro"/>
</dbReference>
<protein>
    <recommendedName>
        <fullName evidence="6">Iron-sulfur cluster carrier protein</fullName>
    </recommendedName>
</protein>
<dbReference type="RefSeq" id="WP_254759341.1">
    <property type="nucleotide sequence ID" value="NZ_JANCLT010000006.1"/>
</dbReference>
<keyword evidence="8" id="KW-1185">Reference proteome</keyword>
<dbReference type="InterPro" id="IPR027417">
    <property type="entry name" value="P-loop_NTPase"/>
</dbReference>
<dbReference type="InterPro" id="IPR019591">
    <property type="entry name" value="Mrp/NBP35_ATP-bd"/>
</dbReference>
<reference evidence="7" key="1">
    <citation type="submission" date="2022-07" db="EMBL/GenBank/DDBJ databases">
        <authorList>
            <person name="Li W.-J."/>
            <person name="Deng Q.-Q."/>
        </authorList>
    </citation>
    <scope>NUCLEOTIDE SEQUENCE</scope>
    <source>
        <strain evidence="7">SYSU M60031</strain>
    </source>
</reference>
<accession>A0AA41X5Q6</accession>
<proteinExistence type="inferred from homology"/>
<dbReference type="InterPro" id="IPR044304">
    <property type="entry name" value="NUBPL-like"/>
</dbReference>
<dbReference type="Gene3D" id="3.40.50.300">
    <property type="entry name" value="P-loop containing nucleotide triphosphate hydrolases"/>
    <property type="match status" value="1"/>
</dbReference>
<comment type="similarity">
    <text evidence="6">Belongs to the Mrp/NBP35 ATP-binding proteins family.</text>
</comment>
<evidence type="ECO:0000256" key="2">
    <source>
        <dbReference type="ARBA" id="ARBA00022741"/>
    </source>
</evidence>
<comment type="caution">
    <text evidence="7">The sequence shown here is derived from an EMBL/GenBank/DDBJ whole genome shotgun (WGS) entry which is preliminary data.</text>
</comment>
<evidence type="ECO:0000313" key="8">
    <source>
        <dbReference type="Proteomes" id="UP001156102"/>
    </source>
</evidence>
<dbReference type="PANTHER" id="PTHR42961">
    <property type="entry name" value="IRON-SULFUR PROTEIN NUBPL"/>
    <property type="match status" value="1"/>
</dbReference>
<keyword evidence="2 6" id="KW-0547">Nucleotide-binding</keyword>